<organism evidence="2 3">
    <name type="scientific">Pseudoramibacter alactolyticus ATCC 23263</name>
    <dbReference type="NCBI Taxonomy" id="887929"/>
    <lineage>
        <taxon>Bacteria</taxon>
        <taxon>Bacillati</taxon>
        <taxon>Bacillota</taxon>
        <taxon>Clostridia</taxon>
        <taxon>Eubacteriales</taxon>
        <taxon>Eubacteriaceae</taxon>
        <taxon>Pseudoramibacter</taxon>
    </lineage>
</organism>
<comment type="caution">
    <text evidence="2">The sequence shown here is derived from an EMBL/GenBank/DDBJ whole genome shotgun (WGS) entry which is preliminary data.</text>
</comment>
<feature type="chain" id="PRO_5038572839" evidence="1">
    <location>
        <begin position="22"/>
        <end position="98"/>
    </location>
</feature>
<dbReference type="AlphaFoldDB" id="E6MDD9"/>
<evidence type="ECO:0000313" key="3">
    <source>
        <dbReference type="Proteomes" id="UP000004754"/>
    </source>
</evidence>
<protein>
    <submittedName>
        <fullName evidence="2">Uncharacterized protein</fullName>
    </submittedName>
</protein>
<name>E6MDD9_9FIRM</name>
<evidence type="ECO:0000313" key="2">
    <source>
        <dbReference type="EMBL" id="EFV02915.1"/>
    </source>
</evidence>
<proteinExistence type="predicted"/>
<dbReference type="Proteomes" id="UP000004754">
    <property type="component" value="Unassembled WGS sequence"/>
</dbReference>
<keyword evidence="1" id="KW-0732">Signal</keyword>
<keyword evidence="3" id="KW-1185">Reference proteome</keyword>
<feature type="signal peptide" evidence="1">
    <location>
        <begin position="1"/>
        <end position="21"/>
    </location>
</feature>
<dbReference type="HOGENOM" id="CLU_2331506_0_0_9"/>
<dbReference type="EMBL" id="AEQN01000001">
    <property type="protein sequence ID" value="EFV02915.1"/>
    <property type="molecule type" value="Genomic_DNA"/>
</dbReference>
<reference evidence="2 3" key="1">
    <citation type="submission" date="2010-12" db="EMBL/GenBank/DDBJ databases">
        <authorList>
            <person name="Muzny D."/>
            <person name="Qin X."/>
            <person name="Deng J."/>
            <person name="Jiang H."/>
            <person name="Liu Y."/>
            <person name="Qu J."/>
            <person name="Song X.-Z."/>
            <person name="Zhang L."/>
            <person name="Thornton R."/>
            <person name="Coyle M."/>
            <person name="Francisco L."/>
            <person name="Jackson L."/>
            <person name="Javaid M."/>
            <person name="Korchina V."/>
            <person name="Kovar C."/>
            <person name="Mata R."/>
            <person name="Mathew T."/>
            <person name="Ngo R."/>
            <person name="Nguyen L."/>
            <person name="Nguyen N."/>
            <person name="Okwuonu G."/>
            <person name="Ongeri F."/>
            <person name="Pham C."/>
            <person name="Simmons D."/>
            <person name="Wilczek-Boney K."/>
            <person name="Hale W."/>
            <person name="Jakkamsetti A."/>
            <person name="Pham P."/>
            <person name="Ruth R."/>
            <person name="San Lucas F."/>
            <person name="Warren J."/>
            <person name="Zhang J."/>
            <person name="Zhao Z."/>
            <person name="Zhou C."/>
            <person name="Zhu D."/>
            <person name="Lee S."/>
            <person name="Bess C."/>
            <person name="Blankenburg K."/>
            <person name="Forbes L."/>
            <person name="Fu Q."/>
            <person name="Gubbala S."/>
            <person name="Hirani K."/>
            <person name="Jayaseelan J.C."/>
            <person name="Lara F."/>
            <person name="Munidasa M."/>
            <person name="Palculict T."/>
            <person name="Patil S."/>
            <person name="Pu L.-L."/>
            <person name="Saada N."/>
            <person name="Tang L."/>
            <person name="Weissenberger G."/>
            <person name="Zhu Y."/>
            <person name="Hemphill L."/>
            <person name="Shang Y."/>
            <person name="Youmans B."/>
            <person name="Ayvaz T."/>
            <person name="Ross M."/>
            <person name="Santibanez J."/>
            <person name="Aqrawi P."/>
            <person name="Gross S."/>
            <person name="Joshi V."/>
            <person name="Fowler G."/>
            <person name="Nazareth L."/>
            <person name="Reid J."/>
            <person name="Worley K."/>
            <person name="Petrosino J."/>
            <person name="Highlander S."/>
            <person name="Gibbs R."/>
        </authorList>
    </citation>
    <scope>NUCLEOTIDE SEQUENCE [LARGE SCALE GENOMIC DNA]</scope>
    <source>
        <strain evidence="2 3">ATCC 23263</strain>
    </source>
</reference>
<accession>E6MDD9</accession>
<gene>
    <name evidence="2" type="ORF">HMP0721_0021</name>
</gene>
<evidence type="ECO:0000256" key="1">
    <source>
        <dbReference type="SAM" id="SignalP"/>
    </source>
</evidence>
<sequence>MLKRRGRAWLLIKKDFFVLNAAAFFAPGAAVPRKATTFFKARPPADRQNFYFFLLADKRIFLFIYKKMVRQAIKLCIGWILQRSFWEKAVLPLRPVVY</sequence>
<dbReference type="STRING" id="887929.HMP0721_0021"/>